<comment type="caution">
    <text evidence="3">The sequence shown here is derived from an EMBL/GenBank/DDBJ whole genome shotgun (WGS) entry which is preliminary data.</text>
</comment>
<dbReference type="InterPro" id="IPR056690">
    <property type="entry name" value="DUF7788"/>
</dbReference>
<dbReference type="Gene3D" id="3.40.50.410">
    <property type="entry name" value="von Willebrand factor, type A domain"/>
    <property type="match status" value="1"/>
</dbReference>
<evidence type="ECO:0000259" key="2">
    <source>
        <dbReference type="Pfam" id="PF25043"/>
    </source>
</evidence>
<dbReference type="PIRSF" id="PIRSF015417">
    <property type="entry name" value="T31B5_30_vWA"/>
    <property type="match status" value="1"/>
</dbReference>
<organism evidence="3 4">
    <name type="scientific">Bacillus thuringiensis</name>
    <dbReference type="NCBI Taxonomy" id="1428"/>
    <lineage>
        <taxon>Bacteria</taxon>
        <taxon>Bacillati</taxon>
        <taxon>Bacillota</taxon>
        <taxon>Bacilli</taxon>
        <taxon>Bacillales</taxon>
        <taxon>Bacillaceae</taxon>
        <taxon>Bacillus</taxon>
        <taxon>Bacillus cereus group</taxon>
    </lineage>
</organism>
<feature type="domain" description="DUF2828" evidence="1">
    <location>
        <begin position="14"/>
        <end position="149"/>
    </location>
</feature>
<evidence type="ECO:0000313" key="4">
    <source>
        <dbReference type="Proteomes" id="UP000220127"/>
    </source>
</evidence>
<dbReference type="SUPFAM" id="SSF53300">
    <property type="entry name" value="vWA-like"/>
    <property type="match status" value="1"/>
</dbReference>
<dbReference type="Pfam" id="PF25043">
    <property type="entry name" value="DUF7788"/>
    <property type="match status" value="1"/>
</dbReference>
<name>A0A9X6YJ05_BACTU</name>
<dbReference type="InterPro" id="IPR011205">
    <property type="entry name" value="UCP015417_vWA"/>
</dbReference>
<feature type="domain" description="DUF7788" evidence="2">
    <location>
        <begin position="285"/>
        <end position="460"/>
    </location>
</feature>
<gene>
    <name evidence="3" type="ORF">CON01_01185</name>
</gene>
<evidence type="ECO:0000313" key="3">
    <source>
        <dbReference type="EMBL" id="PED16482.1"/>
    </source>
</evidence>
<dbReference type="InterPro" id="IPR036465">
    <property type="entry name" value="vWFA_dom_sf"/>
</dbReference>
<sequence>MLNYLNAETNLTRTENGALAHKSTDSYLLDFFAQGGAMRNRSDMDIITMFSKAFAEDELLALRTLFYFRDIREGQGERNTFKVVIKYLADTYPHILVKNLELIPVYGRWDDMYALIDTQLQSQSLSVMKRQFLLDMESDRPSLLGKWLKSENASSKETQRLAAITRKAFGLTSKSYRKSLSLLRKRIDIVESKMSSNQWGNIEYDKLPSKAGMIYRNAFYRQDEERYDAYVQSLTKGEAKINANTLYPHEIVSKVWSMSSYDRQAALFDAMWKSLPDYIGDRKENSLAMVDVSGSMSGTPITVSVALGLYLAERNKGNFHNHFMTFSERPQMQKVVGNTLADKVANMRRADWGYSTDIEKAFNLLLNTAIKYNVPQEEMIDKLYIITDMEFNQCSSRNATIFNHMKKKYEEHGYKLPKLVFWNVDARNTQFPIKMNDEGVQLVSGFSPSIFKSLMNDKFVSPYDLMLEVINAERYQAITI</sequence>
<evidence type="ECO:0000259" key="1">
    <source>
        <dbReference type="Pfam" id="PF11443"/>
    </source>
</evidence>
<dbReference type="AlphaFoldDB" id="A0A9X6YJ05"/>
<dbReference type="Proteomes" id="UP000220127">
    <property type="component" value="Unassembled WGS sequence"/>
</dbReference>
<evidence type="ECO:0008006" key="5">
    <source>
        <dbReference type="Google" id="ProtNLM"/>
    </source>
</evidence>
<proteinExistence type="predicted"/>
<reference evidence="3 4" key="1">
    <citation type="submission" date="2017-09" db="EMBL/GenBank/DDBJ databases">
        <title>Large-scale bioinformatics analysis of Bacillus genomes uncovers conserved roles of natural products in bacterial physiology.</title>
        <authorList>
            <consortium name="Agbiome Team Llc"/>
            <person name="Bleich R.M."/>
            <person name="Grubbs K.J."/>
            <person name="Santa Maria K.C."/>
            <person name="Allen S.E."/>
            <person name="Farag S."/>
            <person name="Shank E.A."/>
            <person name="Bowers A."/>
        </authorList>
    </citation>
    <scope>NUCLEOTIDE SEQUENCE [LARGE SCALE GENOMIC DNA]</scope>
    <source>
        <strain evidence="3 4">AFS094940</strain>
    </source>
</reference>
<accession>A0A9X6YJ05</accession>
<dbReference type="PANTHER" id="PTHR31373:SF27">
    <property type="entry name" value="TROVE DOMAIN-CONTAINING PROTEIN"/>
    <property type="match status" value="1"/>
</dbReference>
<dbReference type="Pfam" id="PF11443">
    <property type="entry name" value="DUF2828"/>
    <property type="match status" value="2"/>
</dbReference>
<dbReference type="InterPro" id="IPR058580">
    <property type="entry name" value="DUF2828"/>
</dbReference>
<dbReference type="EMBL" id="NVMD01000002">
    <property type="protein sequence ID" value="PED16482.1"/>
    <property type="molecule type" value="Genomic_DNA"/>
</dbReference>
<protein>
    <recommendedName>
        <fullName evidence="5">DUF2828 family protein</fullName>
    </recommendedName>
</protein>
<dbReference type="PANTHER" id="PTHR31373">
    <property type="entry name" value="OS06G0652100 PROTEIN"/>
    <property type="match status" value="1"/>
</dbReference>
<feature type="domain" description="DUF2828" evidence="1">
    <location>
        <begin position="166"/>
        <end position="274"/>
    </location>
</feature>
<dbReference type="RefSeq" id="WP_097877150.1">
    <property type="nucleotide sequence ID" value="NZ_NUIV01000047.1"/>
</dbReference>